<keyword evidence="1" id="KW-0472">Membrane</keyword>
<name>A0A1L4D528_9BACT</name>
<gene>
    <name evidence="3" type="ORF">AXG55_14770</name>
</gene>
<dbReference type="RefSeq" id="WP_148698945.1">
    <property type="nucleotide sequence ID" value="NZ_CP017836.1"/>
</dbReference>
<reference evidence="3 4" key="1">
    <citation type="submission" date="2016-10" db="EMBL/GenBank/DDBJ databases">
        <title>Silvanigrella aquatica sp. nov., isolated from a freshwater lake located in the Black Forest, Germany, description of Silvanigrellaceae fam. nov., Silvanigrellales ord. nov., reclassification of the order Bdellovibrionales in the class Oligoflexia, reclassification of the families Bacteriovoracaceae and Halobacteriovoraceae in the new order Bacteriovoracales ord. nov., and reclassification of the family Pseudobacteriovoracaceae in the order Oligoflexiales.</title>
        <authorList>
            <person name="Hahn M.W."/>
            <person name="Schmidt J."/>
            <person name="Koll U."/>
            <person name="Rohde M."/>
            <person name="Verbag S."/>
            <person name="Pitt A."/>
            <person name="Nakai R."/>
            <person name="Naganuma T."/>
            <person name="Lang E."/>
        </authorList>
    </citation>
    <scope>NUCLEOTIDE SEQUENCE [LARGE SCALE GENOMIC DNA]</scope>
    <source>
        <strain evidence="3 4">MWH-Nonnen-W8red</strain>
        <plasmid evidence="4">Plasmid pnonnen2</plasmid>
    </source>
</reference>
<evidence type="ECO:0000256" key="2">
    <source>
        <dbReference type="SAM" id="SignalP"/>
    </source>
</evidence>
<proteinExistence type="predicted"/>
<protein>
    <recommendedName>
        <fullName evidence="5">Conjugal transfer protein TrbC</fullName>
    </recommendedName>
</protein>
<keyword evidence="4" id="KW-1185">Reference proteome</keyword>
<sequence length="101" mass="11044">MRNIVKYSLFYCLSLANYAMASSGEGSETGLPWEKPIQLVQQSLYYLGGLLVLIGFLWAGYNFLIQNEKEAGFKKIIGTCIGGAIIFGAKGMINTLYGASF</sequence>
<feature type="signal peptide" evidence="2">
    <location>
        <begin position="1"/>
        <end position="21"/>
    </location>
</feature>
<keyword evidence="3" id="KW-0614">Plasmid</keyword>
<keyword evidence="1" id="KW-0812">Transmembrane</keyword>
<dbReference type="AlphaFoldDB" id="A0A1L4D528"/>
<feature type="transmembrane region" description="Helical" evidence="1">
    <location>
        <begin position="45"/>
        <end position="64"/>
    </location>
</feature>
<evidence type="ECO:0000313" key="4">
    <source>
        <dbReference type="Proteomes" id="UP000184731"/>
    </source>
</evidence>
<dbReference type="Pfam" id="PF04956">
    <property type="entry name" value="TrbC"/>
    <property type="match status" value="1"/>
</dbReference>
<keyword evidence="1" id="KW-1133">Transmembrane helix</keyword>
<organism evidence="3 4">
    <name type="scientific">Silvanigrella aquatica</name>
    <dbReference type="NCBI Taxonomy" id="1915309"/>
    <lineage>
        <taxon>Bacteria</taxon>
        <taxon>Pseudomonadati</taxon>
        <taxon>Bdellovibrionota</taxon>
        <taxon>Oligoflexia</taxon>
        <taxon>Silvanigrellales</taxon>
        <taxon>Silvanigrellaceae</taxon>
        <taxon>Silvanigrella</taxon>
    </lineage>
</organism>
<dbReference type="KEGG" id="saqi:AXG55_14770"/>
<geneLocation type="plasmid" evidence="4">
    <name>pnonnen2</name>
</geneLocation>
<dbReference type="Proteomes" id="UP000184731">
    <property type="component" value="Plasmid pnonnen2"/>
</dbReference>
<feature type="chain" id="PRO_5009858191" description="Conjugal transfer protein TrbC" evidence="2">
    <location>
        <begin position="22"/>
        <end position="101"/>
    </location>
</feature>
<dbReference type="EMBL" id="CP017836">
    <property type="protein sequence ID" value="APJ05282.1"/>
    <property type="molecule type" value="Genomic_DNA"/>
</dbReference>
<evidence type="ECO:0008006" key="5">
    <source>
        <dbReference type="Google" id="ProtNLM"/>
    </source>
</evidence>
<evidence type="ECO:0000313" key="3">
    <source>
        <dbReference type="EMBL" id="APJ05282.1"/>
    </source>
</evidence>
<accession>A0A1L4D528</accession>
<keyword evidence="2" id="KW-0732">Signal</keyword>
<dbReference type="InterPro" id="IPR007039">
    <property type="entry name" value="TrbC/VirB2"/>
</dbReference>
<evidence type="ECO:0000256" key="1">
    <source>
        <dbReference type="SAM" id="Phobius"/>
    </source>
</evidence>
<feature type="transmembrane region" description="Helical" evidence="1">
    <location>
        <begin position="76"/>
        <end position="97"/>
    </location>
</feature>